<keyword evidence="2" id="KW-1185">Reference proteome</keyword>
<reference evidence="1" key="1">
    <citation type="submission" date="2021-04" db="EMBL/GenBank/DDBJ databases">
        <title>Microbacterium tenobrionis sp. nov. and Microbacterium allomyrinae sp. nov., isolated from larvae of Tenobrio molitor and Allomyrina dichotoma, respectively.</title>
        <authorList>
            <person name="Lee S.D."/>
        </authorList>
    </citation>
    <scope>NUCLEOTIDE SEQUENCE</scope>
    <source>
        <strain evidence="1">YMB-B2</strain>
    </source>
</reference>
<sequence length="235" mass="25319">MPLLIPDPVLGTWAKAFPAGSHGLRLSELLTAGLRLSAFSTAPGLRLAGAGGYEGPFGPDRSPESVRAVDDLLGTIVELHSRLHYEDGTRPILTAGGSVFPDRAAAVLAPLRDEAEIVLRSGAFQIHDDGFYALPSRDRVDYAMFPRLSAIAERLWAGGEPGDLTGFLRRLPVHLRRLAASGVQYRRLQGPTPDQRRDGIPGKPMGFADRERIVAELVDGVLHAQTTVPEASDDE</sequence>
<accession>A0A9X1LPN2</accession>
<dbReference type="InterPro" id="IPR017853">
    <property type="entry name" value="GH"/>
</dbReference>
<evidence type="ECO:0000313" key="2">
    <source>
        <dbReference type="Proteomes" id="UP001139289"/>
    </source>
</evidence>
<comment type="caution">
    <text evidence="1">The sequence shown here is derived from an EMBL/GenBank/DDBJ whole genome shotgun (WGS) entry which is preliminary data.</text>
</comment>
<organism evidence="1 2">
    <name type="scientific">Microbacterium tenebrionis</name>
    <dbReference type="NCBI Taxonomy" id="2830665"/>
    <lineage>
        <taxon>Bacteria</taxon>
        <taxon>Bacillati</taxon>
        <taxon>Actinomycetota</taxon>
        <taxon>Actinomycetes</taxon>
        <taxon>Micrococcales</taxon>
        <taxon>Microbacteriaceae</taxon>
        <taxon>Microbacterium</taxon>
    </lineage>
</organism>
<name>A0A9X1LPN2_9MICO</name>
<evidence type="ECO:0000313" key="1">
    <source>
        <dbReference type="EMBL" id="MCC2029566.1"/>
    </source>
</evidence>
<dbReference type="InterPro" id="IPR029066">
    <property type="entry name" value="PLP-binding_barrel"/>
</dbReference>
<dbReference type="Gene3D" id="3.20.20.80">
    <property type="entry name" value="Glycosidases"/>
    <property type="match status" value="1"/>
</dbReference>
<dbReference type="AlphaFoldDB" id="A0A9X1LPN2"/>
<dbReference type="EMBL" id="JAGTTM010000002">
    <property type="protein sequence ID" value="MCC2029566.1"/>
    <property type="molecule type" value="Genomic_DNA"/>
</dbReference>
<dbReference type="RefSeq" id="WP_227530603.1">
    <property type="nucleotide sequence ID" value="NZ_JAGTTM010000002.1"/>
</dbReference>
<dbReference type="Gene3D" id="3.20.20.10">
    <property type="entry name" value="Alanine racemase"/>
    <property type="match status" value="1"/>
</dbReference>
<protein>
    <submittedName>
        <fullName evidence="1">Uncharacterized protein</fullName>
    </submittedName>
</protein>
<dbReference type="SUPFAM" id="SSF51445">
    <property type="entry name" value="(Trans)glycosidases"/>
    <property type="match status" value="1"/>
</dbReference>
<gene>
    <name evidence="1" type="ORF">KEC56_08550</name>
</gene>
<dbReference type="Proteomes" id="UP001139289">
    <property type="component" value="Unassembled WGS sequence"/>
</dbReference>
<proteinExistence type="predicted"/>